<dbReference type="InterPro" id="IPR046348">
    <property type="entry name" value="SIS_dom_sf"/>
</dbReference>
<accession>A0ABS7PR67</accession>
<dbReference type="PROSITE" id="PS51071">
    <property type="entry name" value="HTH_RPIR"/>
    <property type="match status" value="1"/>
</dbReference>
<evidence type="ECO:0000313" key="3">
    <source>
        <dbReference type="EMBL" id="MBY8823837.1"/>
    </source>
</evidence>
<gene>
    <name evidence="3" type="ORF">K7G82_16145</name>
</gene>
<sequence length="320" mass="35533">MAGRNGDRKSDADRGPVDPADPAASLPNIAILRRLRNELADYTPAERAVAKHILAEYATLGFETAESLADRIGVSAITVGRFARRLGYRNFKALKNELKESSTDAFPWLIGEDLADFVDGADQSDGMENSHQREMNALMAVYRLAKTPGWADLVELLARSRTVHVAGFQTERGIAMLLAHHLQFMRDGVRLVDLSAGNYADVFALEEADTCLVVIDIRRYSRQSYLVAEQASQHGIPLIVLTDIYCDWAPRFTPHVVTVPTQTGMFWSSPVALVCAVNLMVNGVIKLIGPRVEQRLEKLTRLHQTFTGYAGHQPPRPRRP</sequence>
<evidence type="ECO:0000256" key="1">
    <source>
        <dbReference type="SAM" id="MobiDB-lite"/>
    </source>
</evidence>
<protein>
    <submittedName>
        <fullName evidence="3">MurR/RpiR family transcriptional regulator</fullName>
    </submittedName>
</protein>
<dbReference type="InterPro" id="IPR001347">
    <property type="entry name" value="SIS_dom"/>
</dbReference>
<evidence type="ECO:0000313" key="4">
    <source>
        <dbReference type="Proteomes" id="UP000706039"/>
    </source>
</evidence>
<keyword evidence="4" id="KW-1185">Reference proteome</keyword>
<name>A0ABS7PR67_9SPHN</name>
<dbReference type="SUPFAM" id="SSF53697">
    <property type="entry name" value="SIS domain"/>
    <property type="match status" value="1"/>
</dbReference>
<dbReference type="Pfam" id="PF01380">
    <property type="entry name" value="SIS"/>
    <property type="match status" value="1"/>
</dbReference>
<comment type="caution">
    <text evidence="3">The sequence shown here is derived from an EMBL/GenBank/DDBJ whole genome shotgun (WGS) entry which is preliminary data.</text>
</comment>
<feature type="compositionally biased region" description="Basic and acidic residues" evidence="1">
    <location>
        <begin position="1"/>
        <end position="16"/>
    </location>
</feature>
<organism evidence="3 4">
    <name type="scientific">Sphingomonas colocasiae</name>
    <dbReference type="NCBI Taxonomy" id="1848973"/>
    <lineage>
        <taxon>Bacteria</taxon>
        <taxon>Pseudomonadati</taxon>
        <taxon>Pseudomonadota</taxon>
        <taxon>Alphaproteobacteria</taxon>
        <taxon>Sphingomonadales</taxon>
        <taxon>Sphingomonadaceae</taxon>
        <taxon>Sphingomonas</taxon>
    </lineage>
</organism>
<dbReference type="InterPro" id="IPR047640">
    <property type="entry name" value="RpiR-like"/>
</dbReference>
<dbReference type="Proteomes" id="UP000706039">
    <property type="component" value="Unassembled WGS sequence"/>
</dbReference>
<reference evidence="3 4" key="1">
    <citation type="submission" date="2021-08" db="EMBL/GenBank/DDBJ databases">
        <authorList>
            <person name="Tuo L."/>
        </authorList>
    </citation>
    <scope>NUCLEOTIDE SEQUENCE [LARGE SCALE GENOMIC DNA]</scope>
    <source>
        <strain evidence="3 4">JCM 31229</strain>
    </source>
</reference>
<dbReference type="InterPro" id="IPR036388">
    <property type="entry name" value="WH-like_DNA-bd_sf"/>
</dbReference>
<dbReference type="InterPro" id="IPR000281">
    <property type="entry name" value="HTH_RpiR"/>
</dbReference>
<dbReference type="InterPro" id="IPR009057">
    <property type="entry name" value="Homeodomain-like_sf"/>
</dbReference>
<evidence type="ECO:0000259" key="2">
    <source>
        <dbReference type="PROSITE" id="PS51071"/>
    </source>
</evidence>
<feature type="domain" description="HTH rpiR-type" evidence="2">
    <location>
        <begin position="29"/>
        <end position="105"/>
    </location>
</feature>
<dbReference type="PANTHER" id="PTHR30514">
    <property type="entry name" value="GLUCOKINASE"/>
    <property type="match status" value="1"/>
</dbReference>
<dbReference type="SUPFAM" id="SSF46689">
    <property type="entry name" value="Homeodomain-like"/>
    <property type="match status" value="1"/>
</dbReference>
<dbReference type="EMBL" id="JAINVV010000008">
    <property type="protein sequence ID" value="MBY8823837.1"/>
    <property type="molecule type" value="Genomic_DNA"/>
</dbReference>
<dbReference type="Gene3D" id="1.10.10.10">
    <property type="entry name" value="Winged helix-like DNA-binding domain superfamily/Winged helix DNA-binding domain"/>
    <property type="match status" value="1"/>
</dbReference>
<dbReference type="Gene3D" id="3.40.50.10490">
    <property type="entry name" value="Glucose-6-phosphate isomerase like protein, domain 1"/>
    <property type="match status" value="1"/>
</dbReference>
<dbReference type="RefSeq" id="WP_222990949.1">
    <property type="nucleotide sequence ID" value="NZ_JAINVV010000008.1"/>
</dbReference>
<dbReference type="PANTHER" id="PTHR30514:SF18">
    <property type="entry name" value="RPIR-FAMILY TRANSCRIPTIONAL REGULATOR"/>
    <property type="match status" value="1"/>
</dbReference>
<feature type="region of interest" description="Disordered" evidence="1">
    <location>
        <begin position="1"/>
        <end position="22"/>
    </location>
</feature>
<dbReference type="Pfam" id="PF01418">
    <property type="entry name" value="HTH_6"/>
    <property type="match status" value="1"/>
</dbReference>
<proteinExistence type="predicted"/>